<protein>
    <recommendedName>
        <fullName evidence="2">Guanylate-binding protein/Atlastin C-terminal domain-containing protein</fullName>
    </recommendedName>
</protein>
<dbReference type="GO" id="GO:0005525">
    <property type="term" value="F:GTP binding"/>
    <property type="evidence" value="ECO:0007669"/>
    <property type="project" value="InterPro"/>
</dbReference>
<feature type="compositionally biased region" description="Low complexity" evidence="1">
    <location>
        <begin position="464"/>
        <end position="476"/>
    </location>
</feature>
<dbReference type="InterPro" id="IPR036543">
    <property type="entry name" value="Guanylate-bd_C_sf"/>
</dbReference>
<feature type="region of interest" description="Disordered" evidence="1">
    <location>
        <begin position="414"/>
        <end position="495"/>
    </location>
</feature>
<dbReference type="AlphaFoldDB" id="A0AAE0GKH9"/>
<reference evidence="3 4" key="1">
    <citation type="journal article" date="2015" name="Genome Biol. Evol.">
        <title>Comparative Genomics of a Bacterivorous Green Alga Reveals Evolutionary Causalities and Consequences of Phago-Mixotrophic Mode of Nutrition.</title>
        <authorList>
            <person name="Burns J.A."/>
            <person name="Paasch A."/>
            <person name="Narechania A."/>
            <person name="Kim E."/>
        </authorList>
    </citation>
    <scope>NUCLEOTIDE SEQUENCE [LARGE SCALE GENOMIC DNA]</scope>
    <source>
        <strain evidence="3 4">PLY_AMNH</strain>
    </source>
</reference>
<feature type="region of interest" description="Disordered" evidence="1">
    <location>
        <begin position="294"/>
        <end position="361"/>
    </location>
</feature>
<keyword evidence="4" id="KW-1185">Reference proteome</keyword>
<evidence type="ECO:0000313" key="3">
    <source>
        <dbReference type="EMBL" id="KAK3279914.1"/>
    </source>
</evidence>
<dbReference type="Gene3D" id="1.20.1000.10">
    <property type="entry name" value="Guanylate-binding protein, C-terminal domain"/>
    <property type="match status" value="1"/>
</dbReference>
<organism evidence="3 4">
    <name type="scientific">Cymbomonas tetramitiformis</name>
    <dbReference type="NCBI Taxonomy" id="36881"/>
    <lineage>
        <taxon>Eukaryota</taxon>
        <taxon>Viridiplantae</taxon>
        <taxon>Chlorophyta</taxon>
        <taxon>Pyramimonadophyceae</taxon>
        <taxon>Pyramimonadales</taxon>
        <taxon>Pyramimonadaceae</taxon>
        <taxon>Cymbomonas</taxon>
    </lineage>
</organism>
<dbReference type="Pfam" id="PF02841">
    <property type="entry name" value="GBP_C"/>
    <property type="match status" value="1"/>
</dbReference>
<name>A0AAE0GKH9_9CHLO</name>
<feature type="compositionally biased region" description="Basic and acidic residues" evidence="1">
    <location>
        <begin position="294"/>
        <end position="332"/>
    </location>
</feature>
<dbReference type="SUPFAM" id="SSF48340">
    <property type="entry name" value="Interferon-induced guanylate-binding protein 1 (GBP1), C-terminal domain"/>
    <property type="match status" value="1"/>
</dbReference>
<feature type="compositionally biased region" description="Low complexity" evidence="1">
    <location>
        <begin position="333"/>
        <end position="347"/>
    </location>
</feature>
<gene>
    <name evidence="3" type="ORF">CYMTET_12218</name>
</gene>
<feature type="non-terminal residue" evidence="3">
    <location>
        <position position="1"/>
    </location>
</feature>
<evidence type="ECO:0000313" key="4">
    <source>
        <dbReference type="Proteomes" id="UP001190700"/>
    </source>
</evidence>
<evidence type="ECO:0000259" key="2">
    <source>
        <dbReference type="Pfam" id="PF02841"/>
    </source>
</evidence>
<dbReference type="GO" id="GO:0003924">
    <property type="term" value="F:GTPase activity"/>
    <property type="evidence" value="ECO:0007669"/>
    <property type="project" value="InterPro"/>
</dbReference>
<comment type="caution">
    <text evidence="3">The sequence shown here is derived from an EMBL/GenBank/DDBJ whole genome shotgun (WGS) entry which is preliminary data.</text>
</comment>
<dbReference type="Proteomes" id="UP001190700">
    <property type="component" value="Unassembled WGS sequence"/>
</dbReference>
<accession>A0AAE0GKH9</accession>
<feature type="domain" description="Guanylate-binding protein/Atlastin C-terminal" evidence="2">
    <location>
        <begin position="55"/>
        <end position="355"/>
    </location>
</feature>
<sequence>VRPVTSEIELQNLDQLPPENIRPEFTRGVEELMRITLQSTAPKRWRHSGHRGSVSTLTGPACAGLAESYVKSINEGVVPVISSAWNMLAETQCQNAVQYAANVYRRRFGPPAACSEEELVAEHQEALSCALEEFAKMAMGSTDLQLQFEGKLRVQLEEEFQTHKTTVFQQSASANSRLLHDAEARLGQAGAGSTAAHLMAVINDQIKRYKTEASGPEKGTQLADFLQRVLEVRVGPRFVRQDKLLAEKTVEVKSLLEEVERLSASEHAAEERCRRLQEQLSSLDATYQIARHEQTATAKEKAELAERQRKAEREKEQLKHETKQLQEDKEQTEQTLQQSQRQEAAARQKMRLAEEERAKAESLAKQEHAKLAKYAEQEQLLNQFNQVAEQVFQLQRPMTEVMGDLINGAIPAASAASMDDTDDAAMEEPTPPTGDSKKRPRSQTPPSSSKPKRVQPGASAASTPPSQSGSKPPASGSAGGSTGKPPKTELPKMDVIKNELMILGIWEKGMTASRMKELYKKECM</sequence>
<evidence type="ECO:0000256" key="1">
    <source>
        <dbReference type="SAM" id="MobiDB-lite"/>
    </source>
</evidence>
<feature type="compositionally biased region" description="Basic and acidic residues" evidence="1">
    <location>
        <begin position="486"/>
        <end position="495"/>
    </location>
</feature>
<dbReference type="PANTHER" id="PTHR10751">
    <property type="entry name" value="GUANYLATE BINDING PROTEIN"/>
    <property type="match status" value="1"/>
</dbReference>
<dbReference type="EMBL" id="LGRX02004610">
    <property type="protein sequence ID" value="KAK3279914.1"/>
    <property type="molecule type" value="Genomic_DNA"/>
</dbReference>
<dbReference type="InterPro" id="IPR003191">
    <property type="entry name" value="Guanylate-bd/ATL_C"/>
</dbReference>
<proteinExistence type="predicted"/>
<feature type="compositionally biased region" description="Basic and acidic residues" evidence="1">
    <location>
        <begin position="351"/>
        <end position="361"/>
    </location>
</feature>